<dbReference type="Proteomes" id="UP000023152">
    <property type="component" value="Unassembled WGS sequence"/>
</dbReference>
<accession>X6NNC7</accession>
<gene>
    <name evidence="2" type="ORF">RFI_09909</name>
</gene>
<evidence type="ECO:0000313" key="3">
    <source>
        <dbReference type="Proteomes" id="UP000023152"/>
    </source>
</evidence>
<keyword evidence="3" id="KW-1185">Reference proteome</keyword>
<feature type="compositionally biased region" description="Basic and acidic residues" evidence="1">
    <location>
        <begin position="9"/>
        <end position="20"/>
    </location>
</feature>
<dbReference type="EMBL" id="ASPP01007386">
    <property type="protein sequence ID" value="ETO27224.1"/>
    <property type="molecule type" value="Genomic_DNA"/>
</dbReference>
<dbReference type="AlphaFoldDB" id="X6NNC7"/>
<reference evidence="2 3" key="1">
    <citation type="journal article" date="2013" name="Curr. Biol.">
        <title>The Genome of the Foraminiferan Reticulomyxa filosa.</title>
        <authorList>
            <person name="Glockner G."/>
            <person name="Hulsmann N."/>
            <person name="Schleicher M."/>
            <person name="Noegel A.A."/>
            <person name="Eichinger L."/>
            <person name="Gallinger C."/>
            <person name="Pawlowski J."/>
            <person name="Sierra R."/>
            <person name="Euteneuer U."/>
            <person name="Pillet L."/>
            <person name="Moustafa A."/>
            <person name="Platzer M."/>
            <person name="Groth M."/>
            <person name="Szafranski K."/>
            <person name="Schliwa M."/>
        </authorList>
    </citation>
    <scope>NUCLEOTIDE SEQUENCE [LARGE SCALE GENOMIC DNA]</scope>
</reference>
<proteinExistence type="predicted"/>
<feature type="region of interest" description="Disordered" evidence="1">
    <location>
        <begin position="1"/>
        <end position="32"/>
    </location>
</feature>
<organism evidence="2 3">
    <name type="scientific">Reticulomyxa filosa</name>
    <dbReference type="NCBI Taxonomy" id="46433"/>
    <lineage>
        <taxon>Eukaryota</taxon>
        <taxon>Sar</taxon>
        <taxon>Rhizaria</taxon>
        <taxon>Retaria</taxon>
        <taxon>Foraminifera</taxon>
        <taxon>Monothalamids</taxon>
        <taxon>Reticulomyxidae</taxon>
        <taxon>Reticulomyxa</taxon>
    </lineage>
</organism>
<evidence type="ECO:0000256" key="1">
    <source>
        <dbReference type="SAM" id="MobiDB-lite"/>
    </source>
</evidence>
<evidence type="ECO:0000313" key="2">
    <source>
        <dbReference type="EMBL" id="ETO27224.1"/>
    </source>
</evidence>
<name>X6NNC7_RETFI</name>
<protein>
    <submittedName>
        <fullName evidence="2">Uncharacterized protein</fullName>
    </submittedName>
</protein>
<sequence>MGNVHAPFGRRESVELEGMKKTSAARPEVQHYSTDTMIHESGNMDDIHFHHQHEIEEGTDNFPAVVREEPLTIFAPNQKQQQQQQQHFVEKTLGSEGQHETEHEVGERSFAVVLNNTSDKLGPVDRVRKQSLKDRAKGGNASKRLEALQYHDLGKEDVWQRCMIRIGTTVFSFCDQETWCACGLVCRAWQFTSRCRVSRSHIKFGLSLTD</sequence>
<comment type="caution">
    <text evidence="2">The sequence shown here is derived from an EMBL/GenBank/DDBJ whole genome shotgun (WGS) entry which is preliminary data.</text>
</comment>